<organism evidence="1 2">
    <name type="scientific">Colocasia esculenta</name>
    <name type="common">Wild taro</name>
    <name type="synonym">Arum esculentum</name>
    <dbReference type="NCBI Taxonomy" id="4460"/>
    <lineage>
        <taxon>Eukaryota</taxon>
        <taxon>Viridiplantae</taxon>
        <taxon>Streptophyta</taxon>
        <taxon>Embryophyta</taxon>
        <taxon>Tracheophyta</taxon>
        <taxon>Spermatophyta</taxon>
        <taxon>Magnoliopsida</taxon>
        <taxon>Liliopsida</taxon>
        <taxon>Araceae</taxon>
        <taxon>Aroideae</taxon>
        <taxon>Colocasieae</taxon>
        <taxon>Colocasia</taxon>
    </lineage>
</organism>
<name>A0A843V7H1_COLES</name>
<evidence type="ECO:0000313" key="1">
    <source>
        <dbReference type="EMBL" id="MQL91835.1"/>
    </source>
</evidence>
<comment type="caution">
    <text evidence="1">The sequence shown here is derived from an EMBL/GenBank/DDBJ whole genome shotgun (WGS) entry which is preliminary data.</text>
</comment>
<keyword evidence="2" id="KW-1185">Reference proteome</keyword>
<dbReference type="AlphaFoldDB" id="A0A843V7H1"/>
<dbReference type="Proteomes" id="UP000652761">
    <property type="component" value="Unassembled WGS sequence"/>
</dbReference>
<evidence type="ECO:0000313" key="2">
    <source>
        <dbReference type="Proteomes" id="UP000652761"/>
    </source>
</evidence>
<accession>A0A843V7H1</accession>
<proteinExistence type="predicted"/>
<sequence>MDQGWLRWRPGMQSLDRAALSMEEFSSSIREEFLGPSERSAEQWRGLPEFRIPRGLSGMIFAAVRDQRISAALEGDPGAITLSISSSVN</sequence>
<protein>
    <submittedName>
        <fullName evidence="1">Uncharacterized protein</fullName>
    </submittedName>
</protein>
<dbReference type="EMBL" id="NMUH01001383">
    <property type="protein sequence ID" value="MQL91835.1"/>
    <property type="molecule type" value="Genomic_DNA"/>
</dbReference>
<gene>
    <name evidence="1" type="ORF">Taro_024451</name>
</gene>
<reference evidence="1" key="1">
    <citation type="submission" date="2017-07" db="EMBL/GenBank/DDBJ databases">
        <title>Taro Niue Genome Assembly and Annotation.</title>
        <authorList>
            <person name="Atibalentja N."/>
            <person name="Keating K."/>
            <person name="Fields C.J."/>
        </authorList>
    </citation>
    <scope>NUCLEOTIDE SEQUENCE</scope>
    <source>
        <strain evidence="1">Niue_2</strain>
        <tissue evidence="1">Leaf</tissue>
    </source>
</reference>